<feature type="region of interest" description="Disordered" evidence="2">
    <location>
        <begin position="339"/>
        <end position="360"/>
    </location>
</feature>
<gene>
    <name evidence="3" type="ORF">AYL99_11037</name>
</gene>
<dbReference type="RefSeq" id="XP_018687956.1">
    <property type="nucleotide sequence ID" value="XM_018842543.1"/>
</dbReference>
<feature type="region of interest" description="Disordered" evidence="2">
    <location>
        <begin position="74"/>
        <end position="114"/>
    </location>
</feature>
<comment type="caution">
    <text evidence="3">The sequence shown here is derived from an EMBL/GenBank/DDBJ whole genome shotgun (WGS) entry which is preliminary data.</text>
</comment>
<evidence type="ECO:0000313" key="3">
    <source>
        <dbReference type="EMBL" id="OAP54589.1"/>
    </source>
</evidence>
<dbReference type="OrthoDB" id="4121300at2759"/>
<proteinExistence type="predicted"/>
<reference evidence="3 4" key="1">
    <citation type="submission" date="2016-04" db="EMBL/GenBank/DDBJ databases">
        <title>Draft genome of Fonsecaea erecta CBS 125763.</title>
        <authorList>
            <person name="Weiss V.A."/>
            <person name="Vicente V.A."/>
            <person name="Raittz R.T."/>
            <person name="Moreno L.F."/>
            <person name="De Souza E.M."/>
            <person name="Pedrosa F.O."/>
            <person name="Steffens M.B."/>
            <person name="Faoro H."/>
            <person name="Tadra-Sfeir M.Z."/>
            <person name="Najafzadeh M.J."/>
            <person name="Felipe M.S."/>
            <person name="Teixeira M."/>
            <person name="Sun J."/>
            <person name="Xi L."/>
            <person name="Gomes R."/>
            <person name="De Azevedo C.M."/>
            <person name="Salgado C.G."/>
            <person name="Da Silva M.B."/>
            <person name="Nascimento M.F."/>
            <person name="Queiroz-Telles F."/>
            <person name="Attili D.S."/>
            <person name="Gorbushina A."/>
        </authorList>
    </citation>
    <scope>NUCLEOTIDE SEQUENCE [LARGE SCALE GENOMIC DNA]</scope>
    <source>
        <strain evidence="3 4">CBS 125763</strain>
    </source>
</reference>
<feature type="compositionally biased region" description="Polar residues" evidence="2">
    <location>
        <begin position="17"/>
        <end position="34"/>
    </location>
</feature>
<protein>
    <submittedName>
        <fullName evidence="3">Uncharacterized protein</fullName>
    </submittedName>
</protein>
<feature type="compositionally biased region" description="Basic and acidic residues" evidence="2">
    <location>
        <begin position="157"/>
        <end position="169"/>
    </location>
</feature>
<keyword evidence="1" id="KW-0175">Coiled coil</keyword>
<sequence length="394" mass="42441">MDQAAPVTDQDVPGSHQAASSTHRPETDNPQAATGVQIEPHQQQQQMRLSQILEEAVKSTELPRKPVGLLAAAAAAGSSIPPVASRPLQPPRMPTFPSASPIPPRVPKVSTSPSSVPISVLLASLDTTTPPGFSMTEDQPTTRARTDTVIGHGANKKSNDSTSPHDVKNRNKNASTTSANDKGKAVEIIDVDGFAQAHELFEAETEKIASEKLAGKMKEIESKNDHAARLQRISVEQQQQQQLLEELRADLIQSAQDNNDLRHEVAALEQKIAHMEQERQDWARREAELIGEVEYWTIQAHAQAQAAAAVAAATVLEPAPTDELYDPAGNFNPDWDMLLDGQGQGQQRHSRDLTQAQPLPHAHAQALAPAQASAQVPAKDLGFRGFGVNANFAA</sequence>
<feature type="compositionally biased region" description="Pro residues" evidence="2">
    <location>
        <begin position="88"/>
        <end position="106"/>
    </location>
</feature>
<evidence type="ECO:0000256" key="1">
    <source>
        <dbReference type="SAM" id="Coils"/>
    </source>
</evidence>
<name>A0A178Z4C2_9EURO</name>
<dbReference type="Proteomes" id="UP000078343">
    <property type="component" value="Unassembled WGS sequence"/>
</dbReference>
<dbReference type="GeneID" id="30015205"/>
<organism evidence="3 4">
    <name type="scientific">Fonsecaea erecta</name>
    <dbReference type="NCBI Taxonomy" id="1367422"/>
    <lineage>
        <taxon>Eukaryota</taxon>
        <taxon>Fungi</taxon>
        <taxon>Dikarya</taxon>
        <taxon>Ascomycota</taxon>
        <taxon>Pezizomycotina</taxon>
        <taxon>Eurotiomycetes</taxon>
        <taxon>Chaetothyriomycetidae</taxon>
        <taxon>Chaetothyriales</taxon>
        <taxon>Herpotrichiellaceae</taxon>
        <taxon>Fonsecaea</taxon>
    </lineage>
</organism>
<evidence type="ECO:0000256" key="2">
    <source>
        <dbReference type="SAM" id="MobiDB-lite"/>
    </source>
</evidence>
<dbReference type="AlphaFoldDB" id="A0A178Z4C2"/>
<keyword evidence="4" id="KW-1185">Reference proteome</keyword>
<evidence type="ECO:0000313" key="4">
    <source>
        <dbReference type="Proteomes" id="UP000078343"/>
    </source>
</evidence>
<feature type="coiled-coil region" evidence="1">
    <location>
        <begin position="230"/>
        <end position="285"/>
    </location>
</feature>
<feature type="region of interest" description="Disordered" evidence="2">
    <location>
        <begin position="1"/>
        <end position="48"/>
    </location>
</feature>
<dbReference type="EMBL" id="LVYI01000013">
    <property type="protein sequence ID" value="OAP54589.1"/>
    <property type="molecule type" value="Genomic_DNA"/>
</dbReference>
<feature type="region of interest" description="Disordered" evidence="2">
    <location>
        <begin position="149"/>
        <end position="180"/>
    </location>
</feature>
<accession>A0A178Z4C2</accession>